<sequence>MFAITVRFDLPDDATAAEFDRLAAAVVPGIRTLEPGTLLYLVHAVDGAPLARAFYEIYRDRAAHAAHEARPEVASFLRAVSSLVTSTRVERFVPDAASEAAVAALA</sequence>
<dbReference type="PROSITE" id="PS51725">
    <property type="entry name" value="ABM"/>
    <property type="match status" value="1"/>
</dbReference>
<dbReference type="GO" id="GO:0004497">
    <property type="term" value="F:monooxygenase activity"/>
    <property type="evidence" value="ECO:0007669"/>
    <property type="project" value="UniProtKB-KW"/>
</dbReference>
<feature type="domain" description="ABM" evidence="1">
    <location>
        <begin position="2"/>
        <end position="92"/>
    </location>
</feature>
<dbReference type="AlphaFoldDB" id="A0A8A4ZF20"/>
<dbReference type="Pfam" id="PF03992">
    <property type="entry name" value="ABM"/>
    <property type="match status" value="1"/>
</dbReference>
<evidence type="ECO:0000259" key="1">
    <source>
        <dbReference type="PROSITE" id="PS51725"/>
    </source>
</evidence>
<keyword evidence="2" id="KW-0560">Oxidoreductase</keyword>
<name>A0A8A4ZF20_9MICO</name>
<reference evidence="2" key="1">
    <citation type="submission" date="2021-03" db="EMBL/GenBank/DDBJ databases">
        <title>Pengzhenrongella sicca gen. nov., sp. nov., a new member of suborder Micrococcineae isolated from High-Arctic tundra soil.</title>
        <authorList>
            <person name="Peng F."/>
        </authorList>
    </citation>
    <scope>NUCLEOTIDE SEQUENCE</scope>
    <source>
        <strain evidence="2">LRZ-2</strain>
    </source>
</reference>
<dbReference type="KEGG" id="psic:J4E96_05770"/>
<proteinExistence type="predicted"/>
<keyword evidence="3" id="KW-1185">Reference proteome</keyword>
<protein>
    <submittedName>
        <fullName evidence="2">Antibiotic biosynthesis monooxygenase</fullName>
    </submittedName>
</protein>
<organism evidence="2 3">
    <name type="scientific">Pengzhenrongella sicca</name>
    <dbReference type="NCBI Taxonomy" id="2819238"/>
    <lineage>
        <taxon>Bacteria</taxon>
        <taxon>Bacillati</taxon>
        <taxon>Actinomycetota</taxon>
        <taxon>Actinomycetes</taxon>
        <taxon>Micrococcales</taxon>
        <taxon>Pengzhenrongella</taxon>
    </lineage>
</organism>
<dbReference type="RefSeq" id="WP_227424823.1">
    <property type="nucleotide sequence ID" value="NZ_CP071868.1"/>
</dbReference>
<evidence type="ECO:0000313" key="2">
    <source>
        <dbReference type="EMBL" id="QTE30484.1"/>
    </source>
</evidence>
<dbReference type="InterPro" id="IPR007138">
    <property type="entry name" value="ABM_dom"/>
</dbReference>
<dbReference type="SUPFAM" id="SSF54909">
    <property type="entry name" value="Dimeric alpha+beta barrel"/>
    <property type="match status" value="1"/>
</dbReference>
<accession>A0A8A4ZF20</accession>
<dbReference type="InterPro" id="IPR011008">
    <property type="entry name" value="Dimeric_a/b-barrel"/>
</dbReference>
<dbReference type="Proteomes" id="UP000663937">
    <property type="component" value="Chromosome"/>
</dbReference>
<dbReference type="EMBL" id="CP071868">
    <property type="protein sequence ID" value="QTE30484.1"/>
    <property type="molecule type" value="Genomic_DNA"/>
</dbReference>
<gene>
    <name evidence="2" type="ORF">J4E96_05770</name>
</gene>
<keyword evidence="2" id="KW-0503">Monooxygenase</keyword>
<dbReference type="Gene3D" id="3.30.70.100">
    <property type="match status" value="1"/>
</dbReference>
<evidence type="ECO:0000313" key="3">
    <source>
        <dbReference type="Proteomes" id="UP000663937"/>
    </source>
</evidence>